<protein>
    <recommendedName>
        <fullName evidence="7">branched-chain-amino-acid transaminase</fullName>
        <ecNumber evidence="7">2.6.1.42</ecNumber>
    </recommendedName>
</protein>
<dbReference type="InterPro" id="IPR043131">
    <property type="entry name" value="BCAT-like_N"/>
</dbReference>
<evidence type="ECO:0000256" key="10">
    <source>
        <dbReference type="ARBA" id="ARBA00022898"/>
    </source>
</evidence>
<evidence type="ECO:0000256" key="9">
    <source>
        <dbReference type="ARBA" id="ARBA00022679"/>
    </source>
</evidence>
<sequence>MKNIDWSKLGFGYFKTDYNVRCEFKDGKWGELYTSQDENVNIHMASTCLHYGQEVFEGLKAFRGKDGKVRLFRVEENAKRMINSGSYLKMAVPTVEMFTKACIEAVKLNAEYIPPYGSGASLYLRPMLIGVGPQVGVHPSKDYMFIVFVTPVGPYYKDGFNCIKVIIDYDHDRAAPKGTGHVKVGGNYAASLDSGEIAHDKGYASVIFLDPATKQYIDECSAANFFGIRDGKYITPDSHSVLPSITNKSLRQIAEDLGLKVEQRKVNVDELPTFSEAGCCGTAAVISPIGSVFNPKTNETIVYGDGKTAGEWSQKLYKTLQGIQYGEIEDTHHWNTIIDEL</sequence>
<dbReference type="GO" id="GO:0004084">
    <property type="term" value="F:branched-chain-amino-acid transaminase activity"/>
    <property type="evidence" value="ECO:0007669"/>
    <property type="project" value="UniProtKB-EC"/>
</dbReference>
<dbReference type="Gene3D" id="3.20.10.10">
    <property type="entry name" value="D-amino Acid Aminotransferase, subunit A, domain 2"/>
    <property type="match status" value="1"/>
</dbReference>
<dbReference type="Proteomes" id="UP000824014">
    <property type="component" value="Unassembled WGS sequence"/>
</dbReference>
<dbReference type="InterPro" id="IPR001544">
    <property type="entry name" value="Aminotrans_IV"/>
</dbReference>
<keyword evidence="8 15" id="KW-0032">Aminotransferase</keyword>
<dbReference type="InterPro" id="IPR036038">
    <property type="entry name" value="Aminotransferase-like"/>
</dbReference>
<evidence type="ECO:0000256" key="5">
    <source>
        <dbReference type="ARBA" id="ARBA00005072"/>
    </source>
</evidence>
<comment type="cofactor">
    <cofactor evidence="1">
        <name>pyridoxal 5'-phosphate</name>
        <dbReference type="ChEBI" id="CHEBI:597326"/>
    </cofactor>
</comment>
<dbReference type="InterPro" id="IPR005786">
    <property type="entry name" value="B_amino_transII"/>
</dbReference>
<dbReference type="EMBL" id="DXCC01000015">
    <property type="protein sequence ID" value="HIZ15139.1"/>
    <property type="molecule type" value="Genomic_DNA"/>
</dbReference>
<comment type="catalytic activity">
    <reaction evidence="13">
        <text>L-leucine + 2-oxoglutarate = 4-methyl-2-oxopentanoate + L-glutamate</text>
        <dbReference type="Rhea" id="RHEA:18321"/>
        <dbReference type="ChEBI" id="CHEBI:16810"/>
        <dbReference type="ChEBI" id="CHEBI:17865"/>
        <dbReference type="ChEBI" id="CHEBI:29985"/>
        <dbReference type="ChEBI" id="CHEBI:57427"/>
        <dbReference type="EC" id="2.6.1.42"/>
    </reaction>
</comment>
<dbReference type="GO" id="GO:0009081">
    <property type="term" value="P:branched-chain amino acid metabolic process"/>
    <property type="evidence" value="ECO:0007669"/>
    <property type="project" value="InterPro"/>
</dbReference>
<gene>
    <name evidence="15" type="ORF">H9816_04445</name>
</gene>
<comment type="similarity">
    <text evidence="6">Belongs to the class-IV pyridoxal-phosphate-dependent aminotransferase family.</text>
</comment>
<keyword evidence="10" id="KW-0663">Pyridoxal phosphate</keyword>
<organism evidence="15 16">
    <name type="scientific">Candidatus Tidjanibacter faecipullorum</name>
    <dbReference type="NCBI Taxonomy" id="2838766"/>
    <lineage>
        <taxon>Bacteria</taxon>
        <taxon>Pseudomonadati</taxon>
        <taxon>Bacteroidota</taxon>
        <taxon>Bacteroidia</taxon>
        <taxon>Bacteroidales</taxon>
        <taxon>Rikenellaceae</taxon>
        <taxon>Tidjanibacter</taxon>
    </lineage>
</organism>
<reference evidence="15" key="1">
    <citation type="journal article" date="2021" name="PeerJ">
        <title>Extensive microbial diversity within the chicken gut microbiome revealed by metagenomics and culture.</title>
        <authorList>
            <person name="Gilroy R."/>
            <person name="Ravi A."/>
            <person name="Getino M."/>
            <person name="Pursley I."/>
            <person name="Horton D.L."/>
            <person name="Alikhan N.F."/>
            <person name="Baker D."/>
            <person name="Gharbi K."/>
            <person name="Hall N."/>
            <person name="Watson M."/>
            <person name="Adriaenssens E.M."/>
            <person name="Foster-Nyarko E."/>
            <person name="Jarju S."/>
            <person name="Secka A."/>
            <person name="Antonio M."/>
            <person name="Oren A."/>
            <person name="Chaudhuri R.R."/>
            <person name="La Ragione R."/>
            <person name="Hildebrand F."/>
            <person name="Pallen M.J."/>
        </authorList>
    </citation>
    <scope>NUCLEOTIDE SEQUENCE</scope>
    <source>
        <strain evidence="15">ChiHjej11B10-19426</strain>
    </source>
</reference>
<dbReference type="InterPro" id="IPR033939">
    <property type="entry name" value="BCAT_family"/>
</dbReference>
<dbReference type="PIRSF" id="PIRSF006468">
    <property type="entry name" value="BCAT1"/>
    <property type="match status" value="1"/>
</dbReference>
<evidence type="ECO:0000256" key="14">
    <source>
        <dbReference type="PIRSR" id="PIRSR006468-1"/>
    </source>
</evidence>
<dbReference type="Pfam" id="PF01063">
    <property type="entry name" value="Aminotran_4"/>
    <property type="match status" value="1"/>
</dbReference>
<accession>A0A9D2DE20</accession>
<comment type="pathway">
    <text evidence="5">Amino-acid biosynthesis; L-leucine biosynthesis; L-leucine from 3-methyl-2-oxobutanoate: step 4/4.</text>
</comment>
<dbReference type="InterPro" id="IPR043132">
    <property type="entry name" value="BCAT-like_C"/>
</dbReference>
<evidence type="ECO:0000256" key="12">
    <source>
        <dbReference type="ARBA" id="ARBA00048798"/>
    </source>
</evidence>
<evidence type="ECO:0000256" key="1">
    <source>
        <dbReference type="ARBA" id="ARBA00001933"/>
    </source>
</evidence>
<reference evidence="15" key="2">
    <citation type="submission" date="2021-04" db="EMBL/GenBank/DDBJ databases">
        <authorList>
            <person name="Gilroy R."/>
        </authorList>
    </citation>
    <scope>NUCLEOTIDE SEQUENCE</scope>
    <source>
        <strain evidence="15">ChiHjej11B10-19426</strain>
    </source>
</reference>
<dbReference type="NCBIfam" id="TIGR01123">
    <property type="entry name" value="ilvE_II"/>
    <property type="match status" value="1"/>
</dbReference>
<proteinExistence type="inferred from homology"/>
<evidence type="ECO:0000256" key="4">
    <source>
        <dbReference type="ARBA" id="ARBA00004931"/>
    </source>
</evidence>
<comment type="catalytic activity">
    <reaction evidence="11">
        <text>L-valine + 2-oxoglutarate = 3-methyl-2-oxobutanoate + L-glutamate</text>
        <dbReference type="Rhea" id="RHEA:24813"/>
        <dbReference type="ChEBI" id="CHEBI:11851"/>
        <dbReference type="ChEBI" id="CHEBI:16810"/>
        <dbReference type="ChEBI" id="CHEBI:29985"/>
        <dbReference type="ChEBI" id="CHEBI:57762"/>
        <dbReference type="EC" id="2.6.1.42"/>
    </reaction>
</comment>
<comment type="pathway">
    <text evidence="3">Amino-acid biosynthesis; L-isoleucine biosynthesis; L-isoleucine from 2-oxobutanoate: step 4/4.</text>
</comment>
<evidence type="ECO:0000256" key="13">
    <source>
        <dbReference type="ARBA" id="ARBA00049229"/>
    </source>
</evidence>
<dbReference type="FunFam" id="3.30.470.10:FF:000004">
    <property type="entry name" value="Branched-chain-amino-acid aminotransferase"/>
    <property type="match status" value="1"/>
</dbReference>
<keyword evidence="9 15" id="KW-0808">Transferase</keyword>
<comment type="function">
    <text evidence="2">Acts on leucine, isoleucine and valine.</text>
</comment>
<comment type="pathway">
    <text evidence="4">Amino-acid biosynthesis; L-valine biosynthesis; L-valine from pyruvate: step 4/4.</text>
</comment>
<dbReference type="SUPFAM" id="SSF56752">
    <property type="entry name" value="D-aminoacid aminotransferase-like PLP-dependent enzymes"/>
    <property type="match status" value="1"/>
</dbReference>
<evidence type="ECO:0000256" key="8">
    <source>
        <dbReference type="ARBA" id="ARBA00022576"/>
    </source>
</evidence>
<evidence type="ECO:0000313" key="15">
    <source>
        <dbReference type="EMBL" id="HIZ15139.1"/>
    </source>
</evidence>
<evidence type="ECO:0000256" key="11">
    <source>
        <dbReference type="ARBA" id="ARBA00048212"/>
    </source>
</evidence>
<evidence type="ECO:0000256" key="2">
    <source>
        <dbReference type="ARBA" id="ARBA00003109"/>
    </source>
</evidence>
<evidence type="ECO:0000313" key="16">
    <source>
        <dbReference type="Proteomes" id="UP000824014"/>
    </source>
</evidence>
<dbReference type="PANTHER" id="PTHR42825:SF2">
    <property type="entry name" value="BRANCHED-CHAIN-AMINO-ACID AMINOTRANSFERASE 3, CHLOROPLASTIC-RELATED"/>
    <property type="match status" value="1"/>
</dbReference>
<name>A0A9D2DE20_9BACT</name>
<comment type="catalytic activity">
    <reaction evidence="12">
        <text>L-isoleucine + 2-oxoglutarate = (S)-3-methyl-2-oxopentanoate + L-glutamate</text>
        <dbReference type="Rhea" id="RHEA:24801"/>
        <dbReference type="ChEBI" id="CHEBI:16810"/>
        <dbReference type="ChEBI" id="CHEBI:29985"/>
        <dbReference type="ChEBI" id="CHEBI:35146"/>
        <dbReference type="ChEBI" id="CHEBI:58045"/>
        <dbReference type="EC" id="2.6.1.42"/>
    </reaction>
</comment>
<dbReference type="Gene3D" id="3.30.470.10">
    <property type="match status" value="1"/>
</dbReference>
<evidence type="ECO:0000256" key="3">
    <source>
        <dbReference type="ARBA" id="ARBA00004824"/>
    </source>
</evidence>
<dbReference type="AlphaFoldDB" id="A0A9D2DE20"/>
<comment type="caution">
    <text evidence="15">The sequence shown here is derived from an EMBL/GenBank/DDBJ whole genome shotgun (WGS) entry which is preliminary data.</text>
</comment>
<dbReference type="EC" id="2.6.1.42" evidence="7"/>
<evidence type="ECO:0000256" key="6">
    <source>
        <dbReference type="ARBA" id="ARBA00009320"/>
    </source>
</evidence>
<dbReference type="PANTHER" id="PTHR42825">
    <property type="entry name" value="AMINO ACID AMINOTRANSFERASE"/>
    <property type="match status" value="1"/>
</dbReference>
<dbReference type="CDD" id="cd01557">
    <property type="entry name" value="BCAT_beta_family"/>
    <property type="match status" value="1"/>
</dbReference>
<feature type="modified residue" description="N6-(pyridoxal phosphate)lysine" evidence="14">
    <location>
        <position position="183"/>
    </location>
</feature>
<dbReference type="NCBIfam" id="NF009897">
    <property type="entry name" value="PRK13357.1"/>
    <property type="match status" value="1"/>
</dbReference>
<evidence type="ECO:0000256" key="7">
    <source>
        <dbReference type="ARBA" id="ARBA00013053"/>
    </source>
</evidence>